<comment type="subcellular location">
    <subcellularLocation>
        <location evidence="1">Membrane</location>
        <topology evidence="1">Multi-pass membrane protein</topology>
    </subcellularLocation>
</comment>
<dbReference type="GO" id="GO:0016020">
    <property type="term" value="C:membrane"/>
    <property type="evidence" value="ECO:0007669"/>
    <property type="project" value="UniProtKB-SubCell"/>
</dbReference>
<dbReference type="InterPro" id="IPR006043">
    <property type="entry name" value="NCS2"/>
</dbReference>
<comment type="similarity">
    <text evidence="2">Belongs to the nucleobase:cation symporter-2 (NCS2) (TC 2.A.40) family.</text>
</comment>
<dbReference type="GO" id="GO:0022857">
    <property type="term" value="F:transmembrane transporter activity"/>
    <property type="evidence" value="ECO:0007669"/>
    <property type="project" value="InterPro"/>
</dbReference>
<feature type="transmembrane region" description="Helical" evidence="6">
    <location>
        <begin position="39"/>
        <end position="64"/>
    </location>
</feature>
<protein>
    <recommendedName>
        <fullName evidence="8">SLC26A/SulP transporter domain-containing protein</fullName>
    </recommendedName>
</protein>
<evidence type="ECO:0000256" key="5">
    <source>
        <dbReference type="ARBA" id="ARBA00023136"/>
    </source>
</evidence>
<evidence type="ECO:0000256" key="3">
    <source>
        <dbReference type="ARBA" id="ARBA00022692"/>
    </source>
</evidence>
<feature type="transmembrane region" description="Helical" evidence="6">
    <location>
        <begin position="199"/>
        <end position="216"/>
    </location>
</feature>
<evidence type="ECO:0008006" key="8">
    <source>
        <dbReference type="Google" id="ProtNLM"/>
    </source>
</evidence>
<organism evidence="7">
    <name type="scientific">Cuerna arida</name>
    <dbReference type="NCBI Taxonomy" id="1464854"/>
    <lineage>
        <taxon>Eukaryota</taxon>
        <taxon>Metazoa</taxon>
        <taxon>Ecdysozoa</taxon>
        <taxon>Arthropoda</taxon>
        <taxon>Hexapoda</taxon>
        <taxon>Insecta</taxon>
        <taxon>Pterygota</taxon>
        <taxon>Neoptera</taxon>
        <taxon>Paraneoptera</taxon>
        <taxon>Hemiptera</taxon>
        <taxon>Auchenorrhyncha</taxon>
        <taxon>Membracoidea</taxon>
        <taxon>Cicadellidae</taxon>
        <taxon>Cicadellinae</taxon>
        <taxon>Proconiini</taxon>
        <taxon>Cuerna</taxon>
    </lineage>
</organism>
<gene>
    <name evidence="7" type="ORF">g.24334</name>
</gene>
<dbReference type="Pfam" id="PF00860">
    <property type="entry name" value="Xan_ur_permease"/>
    <property type="match status" value="1"/>
</dbReference>
<keyword evidence="5 6" id="KW-0472">Membrane</keyword>
<dbReference type="AlphaFoldDB" id="A0A1B6FRM8"/>
<evidence type="ECO:0000256" key="4">
    <source>
        <dbReference type="ARBA" id="ARBA00022989"/>
    </source>
</evidence>
<dbReference type="PANTHER" id="PTHR11119">
    <property type="entry name" value="XANTHINE-URACIL / VITAMIN C PERMEASE FAMILY MEMBER"/>
    <property type="match status" value="1"/>
</dbReference>
<reference evidence="7" key="1">
    <citation type="submission" date="2015-11" db="EMBL/GenBank/DDBJ databases">
        <title>De novo transcriptome assembly of four potential Pierce s Disease insect vectors from Arizona vineyards.</title>
        <authorList>
            <person name="Tassone E.E."/>
        </authorList>
    </citation>
    <scope>NUCLEOTIDE SEQUENCE</scope>
</reference>
<keyword evidence="4 6" id="KW-1133">Transmembrane helix</keyword>
<keyword evidence="3 6" id="KW-0812">Transmembrane</keyword>
<evidence type="ECO:0000256" key="1">
    <source>
        <dbReference type="ARBA" id="ARBA00004141"/>
    </source>
</evidence>
<proteinExistence type="inferred from homology"/>
<feature type="transmembrane region" description="Helical" evidence="6">
    <location>
        <begin position="440"/>
        <end position="457"/>
    </location>
</feature>
<feature type="transmembrane region" description="Helical" evidence="6">
    <location>
        <begin position="408"/>
        <end position="428"/>
    </location>
</feature>
<sequence length="541" mass="59293">MEDAVRLQCSDTPVAVEKGNNILYKVEDRLPFVFSFLNALQILLCNVLHVLWLPILLSPVLCLLPADPAKVVLVSTAFLTSGVVTTLQSFFGVRLPTVTAPSALYASSFLSLLRTTHQCPSSGDLYAMGPALRALEWQTRLRELQGALLFAGILQTLLGLSGLQAKLCRILSPVAVAPAVILAGLTLVQDSISHLTEHWILTAGIAVSVVLFAFCLRTVRLPLPTFSIDSGLTAKCFPVFQMFPVLWTCVAVYLMYEAAALFHTSTTYPDTNVISFQEAVDNSKWFFFALPFEWGLPTLSVTTALHVLPAVLLQSVTSLFMFYAAANTCGAQPPPQAAVRRGLTIEGLGLVFGSVWGNGVTTSPVNIGLMSVTGIVSRNTTQLAALMMIFFSHFTRLTSIVSKIPISFLTALHLCLHAALVSVGISILKYINFSSRRDGTIVGFSLFLGLAIPQWVSYPDFHIDTGLQLLDDFLGQFLTSSVFVGALFGCILDLLLPERLNNRKTHPWKFQSEEDKKIFRLPTWEEFICSALERSPFFSTE</sequence>
<feature type="transmembrane region" description="Helical" evidence="6">
    <location>
        <begin position="71"/>
        <end position="91"/>
    </location>
</feature>
<evidence type="ECO:0000313" key="7">
    <source>
        <dbReference type="EMBL" id="JAS52865.1"/>
    </source>
</evidence>
<name>A0A1B6FRM8_9HEMI</name>
<evidence type="ECO:0000256" key="6">
    <source>
        <dbReference type="SAM" id="Phobius"/>
    </source>
</evidence>
<dbReference type="EMBL" id="GECZ01016904">
    <property type="protein sequence ID" value="JAS52865.1"/>
    <property type="molecule type" value="Transcribed_RNA"/>
</dbReference>
<feature type="transmembrane region" description="Helical" evidence="6">
    <location>
        <begin position="477"/>
        <end position="496"/>
    </location>
</feature>
<accession>A0A1B6FRM8</accession>
<evidence type="ECO:0000256" key="2">
    <source>
        <dbReference type="ARBA" id="ARBA00008821"/>
    </source>
</evidence>
<feature type="transmembrane region" description="Helical" evidence="6">
    <location>
        <begin position="237"/>
        <end position="256"/>
    </location>
</feature>
<feature type="transmembrane region" description="Helical" evidence="6">
    <location>
        <begin position="170"/>
        <end position="187"/>
    </location>
</feature>